<accession>A0ABN2U1P9</accession>
<dbReference type="InterPro" id="IPR000253">
    <property type="entry name" value="FHA_dom"/>
</dbReference>
<comment type="caution">
    <text evidence="4">The sequence shown here is derived from an EMBL/GenBank/DDBJ whole genome shotgun (WGS) entry which is preliminary data.</text>
</comment>
<organism evidence="4 5">
    <name type="scientific">Agromyces tropicus</name>
    <dbReference type="NCBI Taxonomy" id="555371"/>
    <lineage>
        <taxon>Bacteria</taxon>
        <taxon>Bacillati</taxon>
        <taxon>Actinomycetota</taxon>
        <taxon>Actinomycetes</taxon>
        <taxon>Micrococcales</taxon>
        <taxon>Microbacteriaceae</taxon>
        <taxon>Agromyces</taxon>
    </lineage>
</organism>
<reference evidence="4 5" key="1">
    <citation type="journal article" date="2019" name="Int. J. Syst. Evol. Microbiol.">
        <title>The Global Catalogue of Microorganisms (GCM) 10K type strain sequencing project: providing services to taxonomists for standard genome sequencing and annotation.</title>
        <authorList>
            <consortium name="The Broad Institute Genomics Platform"/>
            <consortium name="The Broad Institute Genome Sequencing Center for Infectious Disease"/>
            <person name="Wu L."/>
            <person name="Ma J."/>
        </authorList>
    </citation>
    <scope>NUCLEOTIDE SEQUENCE [LARGE SCALE GENOMIC DNA]</scope>
    <source>
        <strain evidence="4 5">JCM 15672</strain>
    </source>
</reference>
<dbReference type="Gene3D" id="2.60.200.20">
    <property type="match status" value="1"/>
</dbReference>
<dbReference type="SUPFAM" id="SSF49879">
    <property type="entry name" value="SMAD/FHA domain"/>
    <property type="match status" value="1"/>
</dbReference>
<proteinExistence type="predicted"/>
<dbReference type="EMBL" id="BAAAPW010000001">
    <property type="protein sequence ID" value="GAA2025755.1"/>
    <property type="molecule type" value="Genomic_DNA"/>
</dbReference>
<feature type="compositionally biased region" description="Basic and acidic residues" evidence="2">
    <location>
        <begin position="50"/>
        <end position="65"/>
    </location>
</feature>
<evidence type="ECO:0000313" key="4">
    <source>
        <dbReference type="EMBL" id="GAA2025755.1"/>
    </source>
</evidence>
<feature type="compositionally biased region" description="Low complexity" evidence="2">
    <location>
        <begin position="20"/>
        <end position="33"/>
    </location>
</feature>
<sequence length="247" mass="25883">MPPPPSSPRPRVACGGWSHGTASGAGARVGGVSEPEFIVPPPGLVPGEPGADRARHDPSEPETAREPGAAGRSERTREPEAPDHRPEPAAAEPEGTVRAERSRPSFHSPIGIRPPSALPLPPSASPPPARVDERWQLRSADGVEIPVDGRVVAGRDPRPPNWLSGATPVVVDDPSRSMSKTHALLEAADGGRLVATDLDSTNGVRVWPEGAEPIDLEPGVPTEVPRDAVVLLGDVAFLAERLPRPRG</sequence>
<evidence type="ECO:0000256" key="2">
    <source>
        <dbReference type="SAM" id="MobiDB-lite"/>
    </source>
</evidence>
<dbReference type="Pfam" id="PF00498">
    <property type="entry name" value="FHA"/>
    <property type="match status" value="1"/>
</dbReference>
<keyword evidence="1" id="KW-0597">Phosphoprotein</keyword>
<protein>
    <recommendedName>
        <fullName evidence="3">FHA domain-containing protein</fullName>
    </recommendedName>
</protein>
<name>A0ABN2U1P9_9MICO</name>
<gene>
    <name evidence="4" type="ORF">GCM10009819_06020</name>
</gene>
<feature type="region of interest" description="Disordered" evidence="2">
    <location>
        <begin position="1"/>
        <end position="134"/>
    </location>
</feature>
<keyword evidence="5" id="KW-1185">Reference proteome</keyword>
<evidence type="ECO:0000256" key="1">
    <source>
        <dbReference type="ARBA" id="ARBA00022553"/>
    </source>
</evidence>
<dbReference type="InterPro" id="IPR008984">
    <property type="entry name" value="SMAD_FHA_dom_sf"/>
</dbReference>
<feature type="domain" description="FHA" evidence="3">
    <location>
        <begin position="154"/>
        <end position="206"/>
    </location>
</feature>
<dbReference type="Proteomes" id="UP001501196">
    <property type="component" value="Unassembled WGS sequence"/>
</dbReference>
<evidence type="ECO:0000313" key="5">
    <source>
        <dbReference type="Proteomes" id="UP001501196"/>
    </source>
</evidence>
<feature type="region of interest" description="Disordered" evidence="2">
    <location>
        <begin position="148"/>
        <end position="176"/>
    </location>
</feature>
<feature type="compositionally biased region" description="Pro residues" evidence="2">
    <location>
        <begin position="116"/>
        <end position="129"/>
    </location>
</feature>
<evidence type="ECO:0000259" key="3">
    <source>
        <dbReference type="Pfam" id="PF00498"/>
    </source>
</evidence>
<feature type="compositionally biased region" description="Basic and acidic residues" evidence="2">
    <location>
        <begin position="72"/>
        <end position="87"/>
    </location>
</feature>